<feature type="domain" description="CCHC-type" evidence="2">
    <location>
        <begin position="8"/>
        <end position="24"/>
    </location>
</feature>
<name>A0A803PMB2_CANSA</name>
<keyword evidence="1" id="KW-0862">Zinc</keyword>
<dbReference type="Gramene" id="evm.model.05.1679">
    <property type="protein sequence ID" value="cds.evm.model.05.1679"/>
    <property type="gene ID" value="evm.TU.05.1679"/>
</dbReference>
<dbReference type="EnsemblPlants" id="evm.model.05.1679">
    <property type="protein sequence ID" value="cds.evm.model.05.1679"/>
    <property type="gene ID" value="evm.TU.05.1679"/>
</dbReference>
<dbReference type="GO" id="GO:0003676">
    <property type="term" value="F:nucleic acid binding"/>
    <property type="evidence" value="ECO:0007669"/>
    <property type="project" value="InterPro"/>
</dbReference>
<evidence type="ECO:0000313" key="4">
    <source>
        <dbReference type="Proteomes" id="UP000596661"/>
    </source>
</evidence>
<dbReference type="EMBL" id="UZAU01000542">
    <property type="status" value="NOT_ANNOTATED_CDS"/>
    <property type="molecule type" value="Genomic_DNA"/>
</dbReference>
<dbReference type="Proteomes" id="UP000596661">
    <property type="component" value="Chromosome 5"/>
</dbReference>
<dbReference type="SMART" id="SM00343">
    <property type="entry name" value="ZnF_C2HC"/>
    <property type="match status" value="1"/>
</dbReference>
<sequence>MSDKSDIKCYNCNKYGHYASECRSRRVKERANFTEDKRGEEGTLLLAFKDKDEGQENKYNVNTGASNHMCGERRMFVELNEIVIGNVSFGDESKISVESKGKTLIRLKN</sequence>
<dbReference type="OMA" id="MEVIMIP"/>
<protein>
    <recommendedName>
        <fullName evidence="2">CCHC-type domain-containing protein</fullName>
    </recommendedName>
</protein>
<keyword evidence="4" id="KW-1185">Reference proteome</keyword>
<reference evidence="3" key="1">
    <citation type="submission" date="2018-11" db="EMBL/GenBank/DDBJ databases">
        <authorList>
            <person name="Grassa J C."/>
        </authorList>
    </citation>
    <scope>NUCLEOTIDE SEQUENCE [LARGE SCALE GENOMIC DNA]</scope>
</reference>
<keyword evidence="1" id="KW-0863">Zinc-finger</keyword>
<proteinExistence type="predicted"/>
<reference evidence="3" key="2">
    <citation type="submission" date="2021-03" db="UniProtKB">
        <authorList>
            <consortium name="EnsemblPlants"/>
        </authorList>
    </citation>
    <scope>IDENTIFICATION</scope>
</reference>
<evidence type="ECO:0000313" key="3">
    <source>
        <dbReference type="EnsemblPlants" id="cds.evm.model.05.1679"/>
    </source>
</evidence>
<dbReference type="Gene3D" id="4.10.60.10">
    <property type="entry name" value="Zinc finger, CCHC-type"/>
    <property type="match status" value="1"/>
</dbReference>
<accession>A0A803PMB2</accession>
<evidence type="ECO:0000259" key="2">
    <source>
        <dbReference type="PROSITE" id="PS50158"/>
    </source>
</evidence>
<dbReference type="Pfam" id="PF22936">
    <property type="entry name" value="Pol_BBD"/>
    <property type="match status" value="1"/>
</dbReference>
<dbReference type="PROSITE" id="PS50158">
    <property type="entry name" value="ZF_CCHC"/>
    <property type="match status" value="1"/>
</dbReference>
<organism evidence="3 4">
    <name type="scientific">Cannabis sativa</name>
    <name type="common">Hemp</name>
    <name type="synonym">Marijuana</name>
    <dbReference type="NCBI Taxonomy" id="3483"/>
    <lineage>
        <taxon>Eukaryota</taxon>
        <taxon>Viridiplantae</taxon>
        <taxon>Streptophyta</taxon>
        <taxon>Embryophyta</taxon>
        <taxon>Tracheophyta</taxon>
        <taxon>Spermatophyta</taxon>
        <taxon>Magnoliopsida</taxon>
        <taxon>eudicotyledons</taxon>
        <taxon>Gunneridae</taxon>
        <taxon>Pentapetalae</taxon>
        <taxon>rosids</taxon>
        <taxon>fabids</taxon>
        <taxon>Rosales</taxon>
        <taxon>Cannabaceae</taxon>
        <taxon>Cannabis</taxon>
    </lineage>
</organism>
<dbReference type="AlphaFoldDB" id="A0A803PMB2"/>
<keyword evidence="1" id="KW-0479">Metal-binding</keyword>
<evidence type="ECO:0000256" key="1">
    <source>
        <dbReference type="PROSITE-ProRule" id="PRU00047"/>
    </source>
</evidence>
<dbReference type="SUPFAM" id="SSF57756">
    <property type="entry name" value="Retrovirus zinc finger-like domains"/>
    <property type="match status" value="1"/>
</dbReference>
<dbReference type="InterPro" id="IPR001878">
    <property type="entry name" value="Znf_CCHC"/>
</dbReference>
<dbReference type="InterPro" id="IPR036875">
    <property type="entry name" value="Znf_CCHC_sf"/>
</dbReference>
<dbReference type="InterPro" id="IPR054722">
    <property type="entry name" value="PolX-like_BBD"/>
</dbReference>
<dbReference type="Pfam" id="PF00098">
    <property type="entry name" value="zf-CCHC"/>
    <property type="match status" value="1"/>
</dbReference>
<dbReference type="GO" id="GO:0008270">
    <property type="term" value="F:zinc ion binding"/>
    <property type="evidence" value="ECO:0007669"/>
    <property type="project" value="UniProtKB-KW"/>
</dbReference>